<evidence type="ECO:0000256" key="6">
    <source>
        <dbReference type="ARBA" id="ARBA00023065"/>
    </source>
</evidence>
<dbReference type="PATRIC" id="fig|1403316.3.peg.227"/>
<dbReference type="Pfam" id="PF00231">
    <property type="entry name" value="ATP-synt"/>
    <property type="match status" value="1"/>
</dbReference>
<proteinExistence type="inferred from homology"/>
<dbReference type="InterPro" id="IPR035968">
    <property type="entry name" value="ATP_synth_F1_ATPase_gsu"/>
</dbReference>
<protein>
    <recommendedName>
        <fullName evidence="12">ATP synthase gamma chain</fullName>
    </recommendedName>
</protein>
<evidence type="ECO:0000256" key="9">
    <source>
        <dbReference type="ARBA" id="ARBA00023310"/>
    </source>
</evidence>
<comment type="function">
    <text evidence="1">Produces ATP from ADP in the presence of a proton gradient across the membrane. The gamma chain is believed to be important in regulating ATPase activity and the flow of protons through the CF(0) complex.</text>
</comment>
<dbReference type="Proteomes" id="UP000017119">
    <property type="component" value="Chromosome"/>
</dbReference>
<evidence type="ECO:0000256" key="1">
    <source>
        <dbReference type="ARBA" id="ARBA00003456"/>
    </source>
</evidence>
<keyword evidence="9" id="KW-0066">ATP synthesis</keyword>
<gene>
    <name evidence="10" type="ORF">PRV_01275</name>
</gene>
<evidence type="ECO:0008006" key="12">
    <source>
        <dbReference type="Google" id="ProtNLM"/>
    </source>
</evidence>
<keyword evidence="4" id="KW-0813">Transport</keyword>
<sequence length="291" mass="33959">MSNLISISKKIRDVKSILKIAEALQLISSTKLKSYKDIKEKGRDYVEGLKFLFQKFYCSFEHDYKISNSKFVYIGEKGHKRAMWIVIGTDLSLCGRFNKQILDFLLKQFPKDGFLIVFGKKLFNLMKNTWLKNRIIKNYSSEIKVSELVLNLETTANLALKEFITRNCYHLNIIFQQFGKGIKNISLLPFTEDYFGEVKAQIKYSTHEYRMNPSECIIELFPAYLERTILETLLESKITEHGQRRDLMTNAVKSAEEKLAEYKLIYQKIRQSKITQEISEITSALKLNIGK</sequence>
<dbReference type="SUPFAM" id="SSF52943">
    <property type="entry name" value="ATP synthase (F1-ATPase), gamma subunit"/>
    <property type="match status" value="1"/>
</dbReference>
<dbReference type="AlphaFoldDB" id="U5NC74"/>
<comment type="subcellular location">
    <subcellularLocation>
        <location evidence="2">Membrane</location>
        <topology evidence="2">Peripheral membrane protein</topology>
    </subcellularLocation>
</comment>
<keyword evidence="5" id="KW-0375">Hydrogen ion transport</keyword>
<name>U5NC74_9MOLU</name>
<comment type="similarity">
    <text evidence="3">Belongs to the ATPase gamma chain family.</text>
</comment>
<dbReference type="GO" id="GO:0045259">
    <property type="term" value="C:proton-transporting ATP synthase complex"/>
    <property type="evidence" value="ECO:0007669"/>
    <property type="project" value="UniProtKB-KW"/>
</dbReference>
<evidence type="ECO:0000256" key="4">
    <source>
        <dbReference type="ARBA" id="ARBA00022448"/>
    </source>
</evidence>
<dbReference type="InterPro" id="IPR000131">
    <property type="entry name" value="ATP_synth_F1_gsu"/>
</dbReference>
<dbReference type="RefSeq" id="WP_022769480.1">
    <property type="nucleotide sequence ID" value="NC_022575.1"/>
</dbReference>
<organism evidence="10 11">
    <name type="scientific">Mycoplasma parvum str. Indiana</name>
    <dbReference type="NCBI Taxonomy" id="1403316"/>
    <lineage>
        <taxon>Bacteria</taxon>
        <taxon>Bacillati</taxon>
        <taxon>Mycoplasmatota</taxon>
        <taxon>Mollicutes</taxon>
        <taxon>Mycoplasmataceae</taxon>
        <taxon>Mycoplasma</taxon>
    </lineage>
</organism>
<dbReference type="PANTHER" id="PTHR11693">
    <property type="entry name" value="ATP SYNTHASE GAMMA CHAIN"/>
    <property type="match status" value="1"/>
</dbReference>
<keyword evidence="8" id="KW-0139">CF(1)</keyword>
<dbReference type="KEGG" id="mpv:PRV_01275"/>
<keyword evidence="11" id="KW-1185">Reference proteome</keyword>
<dbReference type="GO" id="GO:0046933">
    <property type="term" value="F:proton-transporting ATP synthase activity, rotational mechanism"/>
    <property type="evidence" value="ECO:0007669"/>
    <property type="project" value="InterPro"/>
</dbReference>
<dbReference type="EMBL" id="CP006771">
    <property type="protein sequence ID" value="AGX89017.1"/>
    <property type="molecule type" value="Genomic_DNA"/>
</dbReference>
<evidence type="ECO:0000256" key="8">
    <source>
        <dbReference type="ARBA" id="ARBA00023196"/>
    </source>
</evidence>
<evidence type="ECO:0000256" key="3">
    <source>
        <dbReference type="ARBA" id="ARBA00007681"/>
    </source>
</evidence>
<evidence type="ECO:0000256" key="7">
    <source>
        <dbReference type="ARBA" id="ARBA00023136"/>
    </source>
</evidence>
<evidence type="ECO:0000313" key="10">
    <source>
        <dbReference type="EMBL" id="AGX89017.1"/>
    </source>
</evidence>
<dbReference type="PRINTS" id="PR00126">
    <property type="entry name" value="ATPASEGAMMA"/>
</dbReference>
<dbReference type="Gene3D" id="3.40.1380.10">
    <property type="match status" value="1"/>
</dbReference>
<dbReference type="PANTHER" id="PTHR11693:SF22">
    <property type="entry name" value="ATP SYNTHASE SUBUNIT GAMMA, MITOCHONDRIAL"/>
    <property type="match status" value="1"/>
</dbReference>
<accession>U5NC74</accession>
<evidence type="ECO:0000313" key="11">
    <source>
        <dbReference type="Proteomes" id="UP000017119"/>
    </source>
</evidence>
<evidence type="ECO:0000256" key="5">
    <source>
        <dbReference type="ARBA" id="ARBA00022781"/>
    </source>
</evidence>
<evidence type="ECO:0000256" key="2">
    <source>
        <dbReference type="ARBA" id="ARBA00004170"/>
    </source>
</evidence>
<dbReference type="STRING" id="1403316.PRV_01275"/>
<keyword evidence="6" id="KW-0406">Ion transport</keyword>
<reference evidence="10 11" key="1">
    <citation type="journal article" date="2013" name="Genome Announc.">
        <title>Genome Sequence of Mycoplasma parvum (Formerly Eperythrozoon parvum), a Diminutive Hemoplasma of the Pig.</title>
        <authorList>
            <person name="do Nascimento N.C."/>
            <person name="Dos Santos A.P."/>
            <person name="Chu Y."/>
            <person name="Guimaraes A.M."/>
            <person name="Pagliaro A."/>
            <person name="Messick J.B."/>
        </authorList>
    </citation>
    <scope>NUCLEOTIDE SEQUENCE [LARGE SCALE GENOMIC DNA]</scope>
    <source>
        <strain evidence="10 11">Indiana</strain>
    </source>
</reference>
<keyword evidence="7" id="KW-0472">Membrane</keyword>
<dbReference type="HOGENOM" id="CLU_050669_0_1_14"/>
<dbReference type="Gene3D" id="1.10.287.80">
    <property type="entry name" value="ATP synthase, gamma subunit, helix hairpin domain"/>
    <property type="match status" value="1"/>
</dbReference>